<name>A0ABQ8J851_DERPT</name>
<reference evidence="2 3" key="1">
    <citation type="journal article" date="2018" name="J. Allergy Clin. Immunol.">
        <title>High-quality assembly of Dermatophagoides pteronyssinus genome and transcriptome reveals a wide range of novel allergens.</title>
        <authorList>
            <person name="Liu X.Y."/>
            <person name="Yang K.Y."/>
            <person name="Wang M.Q."/>
            <person name="Kwok J.S."/>
            <person name="Zeng X."/>
            <person name="Yang Z."/>
            <person name="Xiao X.J."/>
            <person name="Lau C.P."/>
            <person name="Li Y."/>
            <person name="Huang Z.M."/>
            <person name="Ba J.G."/>
            <person name="Yim A.K."/>
            <person name="Ouyang C.Y."/>
            <person name="Ngai S.M."/>
            <person name="Chan T.F."/>
            <person name="Leung E.L."/>
            <person name="Liu L."/>
            <person name="Liu Z.G."/>
            <person name="Tsui S.K."/>
        </authorList>
    </citation>
    <scope>NUCLEOTIDE SEQUENCE [LARGE SCALE GENOMIC DNA]</scope>
    <source>
        <strain evidence="2">Derp</strain>
    </source>
</reference>
<evidence type="ECO:0000256" key="1">
    <source>
        <dbReference type="SAM" id="MobiDB-lite"/>
    </source>
</evidence>
<evidence type="ECO:0000313" key="2">
    <source>
        <dbReference type="EMBL" id="KAH9418555.1"/>
    </source>
</evidence>
<sequence>MNEFAEKNIRQNSRGNFLGNQQQPRKKMINNKMINKPIYFLEKQQQQQQENESITELKHFISSSSFTYNGS</sequence>
<protein>
    <submittedName>
        <fullName evidence="2">Uncharacterized protein</fullName>
    </submittedName>
</protein>
<dbReference type="EMBL" id="NJHN03000062">
    <property type="protein sequence ID" value="KAH9418555.1"/>
    <property type="molecule type" value="Genomic_DNA"/>
</dbReference>
<evidence type="ECO:0000313" key="3">
    <source>
        <dbReference type="Proteomes" id="UP000887458"/>
    </source>
</evidence>
<feature type="region of interest" description="Disordered" evidence="1">
    <location>
        <begin position="1"/>
        <end position="25"/>
    </location>
</feature>
<proteinExistence type="predicted"/>
<reference evidence="2 3" key="2">
    <citation type="journal article" date="2022" name="Mol. Biol. Evol.">
        <title>Comparative Genomics Reveals Insights into the Divergent Evolution of Astigmatic Mites and Household Pest Adaptations.</title>
        <authorList>
            <person name="Xiong Q."/>
            <person name="Wan A.T."/>
            <person name="Liu X."/>
            <person name="Fung C.S."/>
            <person name="Xiao X."/>
            <person name="Malainual N."/>
            <person name="Hou J."/>
            <person name="Wang L."/>
            <person name="Wang M."/>
            <person name="Yang K.Y."/>
            <person name="Cui Y."/>
            <person name="Leung E.L."/>
            <person name="Nong W."/>
            <person name="Shin S.K."/>
            <person name="Au S.W."/>
            <person name="Jeong K.Y."/>
            <person name="Chew F.T."/>
            <person name="Hui J.H."/>
            <person name="Leung T.F."/>
            <person name="Tungtrongchitr A."/>
            <person name="Zhong N."/>
            <person name="Liu Z."/>
            <person name="Tsui S.K."/>
        </authorList>
    </citation>
    <scope>NUCLEOTIDE SEQUENCE [LARGE SCALE GENOMIC DNA]</scope>
    <source>
        <strain evidence="2">Derp</strain>
    </source>
</reference>
<keyword evidence="3" id="KW-1185">Reference proteome</keyword>
<comment type="caution">
    <text evidence="2">The sequence shown here is derived from an EMBL/GenBank/DDBJ whole genome shotgun (WGS) entry which is preliminary data.</text>
</comment>
<gene>
    <name evidence="2" type="ORF">DERP_003880</name>
</gene>
<accession>A0ABQ8J851</accession>
<dbReference type="Proteomes" id="UP000887458">
    <property type="component" value="Unassembled WGS sequence"/>
</dbReference>
<feature type="compositionally biased region" description="Polar residues" evidence="1">
    <location>
        <begin position="10"/>
        <end position="23"/>
    </location>
</feature>
<organism evidence="2 3">
    <name type="scientific">Dermatophagoides pteronyssinus</name>
    <name type="common">European house dust mite</name>
    <dbReference type="NCBI Taxonomy" id="6956"/>
    <lineage>
        <taxon>Eukaryota</taxon>
        <taxon>Metazoa</taxon>
        <taxon>Ecdysozoa</taxon>
        <taxon>Arthropoda</taxon>
        <taxon>Chelicerata</taxon>
        <taxon>Arachnida</taxon>
        <taxon>Acari</taxon>
        <taxon>Acariformes</taxon>
        <taxon>Sarcoptiformes</taxon>
        <taxon>Astigmata</taxon>
        <taxon>Psoroptidia</taxon>
        <taxon>Analgoidea</taxon>
        <taxon>Pyroglyphidae</taxon>
        <taxon>Dermatophagoidinae</taxon>
        <taxon>Dermatophagoides</taxon>
    </lineage>
</organism>